<dbReference type="PANTHER" id="PTHR11654">
    <property type="entry name" value="OLIGOPEPTIDE TRANSPORTER-RELATED"/>
    <property type="match status" value="1"/>
</dbReference>
<feature type="transmembrane region" description="Helical" evidence="6">
    <location>
        <begin position="539"/>
        <end position="562"/>
    </location>
</feature>
<feature type="transmembrane region" description="Helical" evidence="6">
    <location>
        <begin position="185"/>
        <end position="204"/>
    </location>
</feature>
<reference evidence="7 8" key="1">
    <citation type="submission" date="2019-06" db="EMBL/GenBank/DDBJ databases">
        <title>A chromosomal-level reference genome of Carpinus fangiana (Coryloideae, Betulaceae).</title>
        <authorList>
            <person name="Yang X."/>
            <person name="Wang Z."/>
            <person name="Zhang L."/>
            <person name="Hao G."/>
            <person name="Liu J."/>
            <person name="Yang Y."/>
        </authorList>
    </citation>
    <scope>NUCLEOTIDE SEQUENCE [LARGE SCALE GENOMIC DNA]</scope>
    <source>
        <strain evidence="7">Cfa_2016G</strain>
        <tissue evidence="7">Leaf</tissue>
    </source>
</reference>
<keyword evidence="5 6" id="KW-0472">Membrane</keyword>
<accession>A0A5N6RFU4</accession>
<proteinExistence type="inferred from homology"/>
<feature type="transmembrane region" description="Helical" evidence="6">
    <location>
        <begin position="210"/>
        <end position="235"/>
    </location>
</feature>
<evidence type="ECO:0000256" key="5">
    <source>
        <dbReference type="ARBA" id="ARBA00023136"/>
    </source>
</evidence>
<evidence type="ECO:0000313" key="8">
    <source>
        <dbReference type="Proteomes" id="UP000327013"/>
    </source>
</evidence>
<dbReference type="InterPro" id="IPR036259">
    <property type="entry name" value="MFS_trans_sf"/>
</dbReference>
<feature type="transmembrane region" description="Helical" evidence="6">
    <location>
        <begin position="368"/>
        <end position="390"/>
    </location>
</feature>
<comment type="similarity">
    <text evidence="2">Belongs to the major facilitator superfamily. Proton-dependent oligopeptide transporter (POT/PTR) (TC 2.A.17) family.</text>
</comment>
<feature type="transmembrane region" description="Helical" evidence="6">
    <location>
        <begin position="94"/>
        <end position="117"/>
    </location>
</feature>
<keyword evidence="4 6" id="KW-1133">Transmembrane helix</keyword>
<evidence type="ECO:0000256" key="2">
    <source>
        <dbReference type="ARBA" id="ARBA00005982"/>
    </source>
</evidence>
<dbReference type="GO" id="GO:0022857">
    <property type="term" value="F:transmembrane transporter activity"/>
    <property type="evidence" value="ECO:0007669"/>
    <property type="project" value="InterPro"/>
</dbReference>
<feature type="transmembrane region" description="Helical" evidence="6">
    <location>
        <begin position="451"/>
        <end position="473"/>
    </location>
</feature>
<feature type="transmembrane region" description="Helical" evidence="6">
    <location>
        <begin position="494"/>
        <end position="519"/>
    </location>
</feature>
<dbReference type="InterPro" id="IPR000109">
    <property type="entry name" value="POT_fam"/>
</dbReference>
<dbReference type="SUPFAM" id="SSF103473">
    <property type="entry name" value="MFS general substrate transporter"/>
    <property type="match status" value="1"/>
</dbReference>
<feature type="transmembrane region" description="Helical" evidence="6">
    <location>
        <begin position="137"/>
        <end position="164"/>
    </location>
</feature>
<evidence type="ECO:0000256" key="4">
    <source>
        <dbReference type="ARBA" id="ARBA00022989"/>
    </source>
</evidence>
<evidence type="ECO:0000256" key="1">
    <source>
        <dbReference type="ARBA" id="ARBA00004141"/>
    </source>
</evidence>
<keyword evidence="8" id="KW-1185">Reference proteome</keyword>
<evidence type="ECO:0000313" key="7">
    <source>
        <dbReference type="EMBL" id="KAE8076631.1"/>
    </source>
</evidence>
<feature type="transmembrane region" description="Helical" evidence="6">
    <location>
        <begin position="411"/>
        <end position="431"/>
    </location>
</feature>
<dbReference type="Gene3D" id="1.20.1250.20">
    <property type="entry name" value="MFS general substrate transporter like domains"/>
    <property type="match status" value="1"/>
</dbReference>
<evidence type="ECO:0008006" key="9">
    <source>
        <dbReference type="Google" id="ProtNLM"/>
    </source>
</evidence>
<name>A0A5N6RFU4_9ROSI</name>
<organism evidence="7 8">
    <name type="scientific">Carpinus fangiana</name>
    <dbReference type="NCBI Taxonomy" id="176857"/>
    <lineage>
        <taxon>Eukaryota</taxon>
        <taxon>Viridiplantae</taxon>
        <taxon>Streptophyta</taxon>
        <taxon>Embryophyta</taxon>
        <taxon>Tracheophyta</taxon>
        <taxon>Spermatophyta</taxon>
        <taxon>Magnoliopsida</taxon>
        <taxon>eudicotyledons</taxon>
        <taxon>Gunneridae</taxon>
        <taxon>Pentapetalae</taxon>
        <taxon>rosids</taxon>
        <taxon>fabids</taxon>
        <taxon>Fagales</taxon>
        <taxon>Betulaceae</taxon>
        <taxon>Carpinus</taxon>
    </lineage>
</organism>
<evidence type="ECO:0000256" key="3">
    <source>
        <dbReference type="ARBA" id="ARBA00022692"/>
    </source>
</evidence>
<gene>
    <name evidence="7" type="ORF">FH972_015268</name>
</gene>
<comment type="subcellular location">
    <subcellularLocation>
        <location evidence="1">Membrane</location>
        <topology evidence="1">Multi-pass membrane protein</topology>
    </subcellularLocation>
</comment>
<protein>
    <recommendedName>
        <fullName evidence="9">Major facilitator superfamily (MFS) profile domain-containing protein</fullName>
    </recommendedName>
</protein>
<dbReference type="OrthoDB" id="8904098at2759"/>
<dbReference type="EMBL" id="CM017326">
    <property type="protein sequence ID" value="KAE8076631.1"/>
    <property type="molecule type" value="Genomic_DNA"/>
</dbReference>
<dbReference type="Pfam" id="PF00854">
    <property type="entry name" value="PTR2"/>
    <property type="match status" value="1"/>
</dbReference>
<dbReference type="GO" id="GO:0016020">
    <property type="term" value="C:membrane"/>
    <property type="evidence" value="ECO:0007669"/>
    <property type="project" value="UniProtKB-SubCell"/>
</dbReference>
<sequence>MELERGNEKQEKMEDLQRKKKKLGGFRTMPFILGNEICDRFATVGFHANMITYLTQELNMPLVQASNTLTNFGGTASFTPLIGALIADSFAGRFWTLMAGSIIYEIGLVSITISAVLPKLHPPPCATQKNCKEASAMQLWVFYISILLTSIGTGGIRPCVVTFAADQFDMTKSSVASRSWNLFNWYYFSMGMATLTALTVVVYIQDNVGWGWGLGVPTIAMALSILAFLFGFPLYNRLKPGGSPLVRLAQVVVAALKKKKQVVPEDAGLLYENRELDAAISVHGRLLHSNQFKWLDKAAIVTEGDITDSKTPNLWRLATIHRVEELKSIIRMLPIWAAGILLVASHSHQHSFTIQQARSMDRHLSRSFQIPPATLSIFGVITMLSGLVLYERLFVPFARRFTGNPSGITCLQRMGVGFVVNILATIVSSLVEIKRKAVAANHNLLDDPKAIIPISVFWLVPQFCLHGVAEVFMSVGHMEFLYDQSPESMRSTAVALYWIAISMGNYAGTLMVSLVHKYSGGKKSNWLPERNLNRGRLEYYYLLVSGVQIINLFYYVVCAWFYTYKPLEEDTQICNNDKIPSVIVDNKRGEEEKTAKNETS</sequence>
<keyword evidence="3 6" id="KW-0812">Transmembrane</keyword>
<dbReference type="Proteomes" id="UP000327013">
    <property type="component" value="Chromosome 6"/>
</dbReference>
<dbReference type="AlphaFoldDB" id="A0A5N6RFU4"/>
<evidence type="ECO:0000256" key="6">
    <source>
        <dbReference type="SAM" id="Phobius"/>
    </source>
</evidence>